<keyword evidence="1" id="KW-0812">Transmembrane</keyword>
<keyword evidence="1" id="KW-0472">Membrane</keyword>
<sequence>MYKIADHSSDLLTFFFLTLGMFPIFSCGEEKMLKIMAKIYKIYLKY</sequence>
<dbReference type="EMBL" id="ADLV01000007">
    <property type="protein sequence ID" value="EGJ99231.1"/>
    <property type="molecule type" value="Genomic_DNA"/>
</dbReference>
<evidence type="ECO:0000313" key="2">
    <source>
        <dbReference type="EMBL" id="EGJ99231.1"/>
    </source>
</evidence>
<dbReference type="HOGENOM" id="CLU_3182997_0_0_10"/>
<accession>F5ITY8</accession>
<dbReference type="AlphaFoldDB" id="F5ITY8"/>
<feature type="transmembrane region" description="Helical" evidence="1">
    <location>
        <begin position="12"/>
        <end position="28"/>
    </location>
</feature>
<proteinExistence type="predicted"/>
<protein>
    <submittedName>
        <fullName evidence="2">Uncharacterized protein</fullName>
    </submittedName>
</protein>
<name>F5ITY8_9BACT</name>
<keyword evidence="1" id="KW-1133">Transmembrane helix</keyword>
<reference evidence="2 3" key="1">
    <citation type="submission" date="2011-04" db="EMBL/GenBank/DDBJ databases">
        <title>The Genome Sequence of Dysgonomonas gadei ATCC BAA-286.</title>
        <authorList>
            <consortium name="The Broad Institute Genome Sequencing Platform"/>
            <person name="Earl A."/>
            <person name="Ward D."/>
            <person name="Feldgarden M."/>
            <person name="Gevers D."/>
            <person name="Pudlo N."/>
            <person name="Martens E."/>
            <person name="Allen-Vercoe E."/>
            <person name="Young S.K."/>
            <person name="Zeng Q."/>
            <person name="Gargeya S."/>
            <person name="Fitzgerald M."/>
            <person name="Haas B."/>
            <person name="Abouelleil A."/>
            <person name="Alvarado L."/>
            <person name="Arachchi H.M."/>
            <person name="Berlin A."/>
            <person name="Brown A."/>
            <person name="Chapman S.B."/>
            <person name="Chen Z."/>
            <person name="Dunbar C."/>
            <person name="Freedman E."/>
            <person name="Gearin G."/>
            <person name="Gellesch M."/>
            <person name="Goldberg J."/>
            <person name="Griggs A."/>
            <person name="Gujja S."/>
            <person name="Heiman D."/>
            <person name="Howarth C."/>
            <person name="Larson L."/>
            <person name="Lui A."/>
            <person name="MacDonald P.J.P."/>
            <person name="Mehta T."/>
            <person name="Montmayeur A."/>
            <person name="Murphy C."/>
            <person name="Neiman D."/>
            <person name="Pearson M."/>
            <person name="Priest M."/>
            <person name="Roberts A."/>
            <person name="Saif S."/>
            <person name="Shea T."/>
            <person name="Shenoy N."/>
            <person name="Sisk P."/>
            <person name="Stolte C."/>
            <person name="Sykes S."/>
            <person name="Yandava C."/>
            <person name="Wortman J."/>
            <person name="Nusbaum C."/>
            <person name="Birren B."/>
        </authorList>
    </citation>
    <scope>NUCLEOTIDE SEQUENCE [LARGE SCALE GENOMIC DNA]</scope>
    <source>
        <strain evidence="2 3">ATCC BAA-286</strain>
    </source>
</reference>
<organism evidence="2 3">
    <name type="scientific">Dysgonomonas gadei ATCC BAA-286</name>
    <dbReference type="NCBI Taxonomy" id="742766"/>
    <lineage>
        <taxon>Bacteria</taxon>
        <taxon>Pseudomonadati</taxon>
        <taxon>Bacteroidota</taxon>
        <taxon>Bacteroidia</taxon>
        <taxon>Bacteroidales</taxon>
        <taxon>Dysgonomonadaceae</taxon>
        <taxon>Dysgonomonas</taxon>
    </lineage>
</organism>
<comment type="caution">
    <text evidence="2">The sequence shown here is derived from an EMBL/GenBank/DDBJ whole genome shotgun (WGS) entry which is preliminary data.</text>
</comment>
<evidence type="ECO:0000256" key="1">
    <source>
        <dbReference type="SAM" id="Phobius"/>
    </source>
</evidence>
<dbReference type="Proteomes" id="UP000004913">
    <property type="component" value="Unassembled WGS sequence"/>
</dbReference>
<keyword evidence="3" id="KW-1185">Reference proteome</keyword>
<evidence type="ECO:0000313" key="3">
    <source>
        <dbReference type="Proteomes" id="UP000004913"/>
    </source>
</evidence>
<gene>
    <name evidence="2" type="ORF">HMPREF9455_00555</name>
</gene>